<keyword evidence="7" id="KW-0539">Nucleus</keyword>
<evidence type="ECO:0000256" key="4">
    <source>
        <dbReference type="ARBA" id="ARBA00023015"/>
    </source>
</evidence>
<dbReference type="PANTHER" id="PTHR46007">
    <property type="entry name" value="MEDIATOR OF RNA POLYMERASE II TRANSCRIPTION SUBUNIT 12"/>
    <property type="match status" value="1"/>
</dbReference>
<feature type="region of interest" description="Disordered" evidence="8">
    <location>
        <begin position="1637"/>
        <end position="1666"/>
    </location>
</feature>
<dbReference type="OrthoDB" id="20828at2759"/>
<dbReference type="InterPro" id="IPR021990">
    <property type="entry name" value="Mediator_Med12_LCEWAV"/>
</dbReference>
<feature type="compositionally biased region" description="Acidic residues" evidence="8">
    <location>
        <begin position="1651"/>
        <end position="1660"/>
    </location>
</feature>
<dbReference type="SMART" id="SM01281">
    <property type="entry name" value="Med12"/>
    <property type="match status" value="1"/>
</dbReference>
<evidence type="ECO:0000256" key="2">
    <source>
        <dbReference type="ARBA" id="ARBA00010289"/>
    </source>
</evidence>
<evidence type="ECO:0000256" key="6">
    <source>
        <dbReference type="ARBA" id="ARBA00023163"/>
    </source>
</evidence>
<protein>
    <submittedName>
        <fullName evidence="10">MED12</fullName>
    </submittedName>
</protein>
<dbReference type="GO" id="GO:0016592">
    <property type="term" value="C:mediator complex"/>
    <property type="evidence" value="ECO:0007669"/>
    <property type="project" value="InterPro"/>
</dbReference>
<proteinExistence type="inferred from homology"/>
<sequence length="1666" mass="188740">MLNQETRPLKRPTLGPPDLYAQRVEQKEDRLTYTSLNSGYTNELVCPDEHGTAKKDAIHGLSAFQVVAYMNGIIHKKTEFNTLSDASKKKPNVQKENFILVSATTKTKQYTEQWLTLLANGTKALSYLAKKVPIYLKKEEYLQNLYEFSVPNSSAAWYLKLAAAYTQTQNENRKAPRRHLNDPAQEWTQTITKYMGELLQKMIDYHGGGQSSVVPGFLTTGTQIDIDSVNKQWQYCDKLALHMYQEGLLDRQEYLNWAIDLLENSKFTDDNLLRVVLSLIFQYIKEVVKQYLLSRKLAQFCARKLLQMTTSSGYISPRSSSPHLDSSANNQQANTASQLSAMNMLGSIWADYKQCGQHRSVMYMACSMVQTVVLGCPSALVWLNLGEGKSSFIHSGSPLDLLPCHPCTLPVVAGDDSLEIRRTLRECEIEIARRSMAAELSWSSDKVQQSMTGRADTSPAINQLYSEIMSIWNEKTSSEDHVYFCVQPFSSLEPLVFLLCDWAITTNRLGDHRPQIVARLLEKHQIELWNAADGEMEEGDTSVDKEEDNLFHNMLLKYLDRRAPVLDEDGRESSRRSFSNCVALYSELIRLDLFSHDVYVCTLISRGDLNNKPTPASLNSSSYGQLSQDRSSVSVLQGILESEDETSKMATDFATSSMETGAKSQDTKGSRHLQYLTHFPIPQDEQFVHECNQRSVVLFGVGKGRETSKQYLKKVGKDLQKLFSKKSSIDVVGVAESGKAKVRSDAEMDGLLKRFQSLAYYDQYSIASSTMDHILEMFECFISKTSTHVPFVEHIIFFFDLVESSHNITSLITFCQKLVVRMQSIEYRIREIEVETKQPMFVGKYTQHITVYCVGVLRCHLPSLLLDPQACLDLFQGMVQMVRELRVTAECSSAQRCILFFLFVLYQASRNESKTWAEFEQVTRQIQDLLCVSVTPAMSSGTWNKSFMVESFESFNMYKFRCDAIFSRRMVENRTSFVNNIMLYLCQLHTFERVNEVALMCSEFTAYCSHLSADWLGVLKALCCSSVSCGYTELLAILKVSHLSAQQSDNIAVFCAVLIARHCFSLYDFLQVSLLSLSRPVGEPGGESGARLTLQILLRVFKADTQLTSGISKRSEYIKSSCDLHLLAAANRSITINPLLAVLKAIFLLANTAKSKKKAREHDFVASLAEDITDEEEEDEEPESIGRHAKQVLSDICHEDWVREKFLLLDKEQLRDRRLESQGVWRLVQLICRRRSTAESEQDDIIDFSKQQAVIARILRSLDLWTIRVAWLELQLMHTCQNPSDIEGELSILLDNIARATIEVFHSYTGSEAEGSHDSQKEGVWLVAPLIAKLPTDVQERVLQSAALVLEKSNKLWQHPPHSSPSHQRQRDQEREKSMSLLNHQPFLALVLTCLKSHDEQREGMLSSLKSQLDKFVDCAVEDSLPTDPQQKQLMYEALQLRLSLVGGMFDTIQRTHLVTGEWAYTLNKLICYGIVDVQTNSELLFTVLDMLSALIHSTLVSDSADSVENSKRAYHTLIKKIKKDVGDKQSESLNLVRQLLPIPKHYVEVIACESHNSILDAKGNKIQGFESISKKSGLQVSNKYKISPWELIEGLKNPTPLCWQWFGTVKLERKALDPEEQHRLLVQHNHQMAKAPGSLDFLAPPPLPPEEIDTEIPEGSDEKCG</sequence>
<evidence type="ECO:0000256" key="3">
    <source>
        <dbReference type="ARBA" id="ARBA00022491"/>
    </source>
</evidence>
<keyword evidence="4" id="KW-0805">Transcription regulation</keyword>
<dbReference type="GO" id="GO:0003713">
    <property type="term" value="F:transcription coactivator activity"/>
    <property type="evidence" value="ECO:0007669"/>
    <property type="project" value="TreeGrafter"/>
</dbReference>
<reference evidence="10" key="1">
    <citation type="submission" date="2020-06" db="EMBL/GenBank/DDBJ databases">
        <title>Draft genome of Bugula neritina, a colonial animal packing powerful symbionts and potential medicines.</title>
        <authorList>
            <person name="Rayko M."/>
        </authorList>
    </citation>
    <scope>NUCLEOTIDE SEQUENCE [LARGE SCALE GENOMIC DNA]</scope>
    <source>
        <strain evidence="10">Kwan_BN1</strain>
    </source>
</reference>
<keyword evidence="3" id="KW-0678">Repressor</keyword>
<dbReference type="InterPro" id="IPR019035">
    <property type="entry name" value="Mediator_Med12"/>
</dbReference>
<keyword evidence="5" id="KW-0010">Activator</keyword>
<evidence type="ECO:0000256" key="7">
    <source>
        <dbReference type="ARBA" id="ARBA00023242"/>
    </source>
</evidence>
<keyword evidence="11" id="KW-1185">Reference proteome</keyword>
<dbReference type="InterPro" id="IPR051647">
    <property type="entry name" value="Mediator_comp_sub12"/>
</dbReference>
<evidence type="ECO:0000256" key="5">
    <source>
        <dbReference type="ARBA" id="ARBA00023159"/>
    </source>
</evidence>
<comment type="caution">
    <text evidence="10">The sequence shown here is derived from an EMBL/GenBank/DDBJ whole genome shotgun (WGS) entry which is preliminary data.</text>
</comment>
<dbReference type="GO" id="GO:0045944">
    <property type="term" value="P:positive regulation of transcription by RNA polymerase II"/>
    <property type="evidence" value="ECO:0007669"/>
    <property type="project" value="TreeGrafter"/>
</dbReference>
<organism evidence="10 11">
    <name type="scientific">Bugula neritina</name>
    <name type="common">Brown bryozoan</name>
    <name type="synonym">Sertularia neritina</name>
    <dbReference type="NCBI Taxonomy" id="10212"/>
    <lineage>
        <taxon>Eukaryota</taxon>
        <taxon>Metazoa</taxon>
        <taxon>Spiralia</taxon>
        <taxon>Lophotrochozoa</taxon>
        <taxon>Bryozoa</taxon>
        <taxon>Gymnolaemata</taxon>
        <taxon>Cheilostomatida</taxon>
        <taxon>Flustrina</taxon>
        <taxon>Buguloidea</taxon>
        <taxon>Bugulidae</taxon>
        <taxon>Bugula</taxon>
    </lineage>
</organism>
<feature type="domain" description="Mediator complex subunit Med12" evidence="9">
    <location>
        <begin position="97"/>
        <end position="160"/>
    </location>
</feature>
<accession>A0A7J7KIX8</accession>
<dbReference type="Pfam" id="PF12145">
    <property type="entry name" value="Med12-LCEWAV"/>
    <property type="match status" value="2"/>
</dbReference>
<dbReference type="Proteomes" id="UP000593567">
    <property type="component" value="Unassembled WGS sequence"/>
</dbReference>
<comment type="similarity">
    <text evidence="2">Belongs to the Mediator complex subunit 12 family.</text>
</comment>
<gene>
    <name evidence="10" type="ORF">EB796_003146</name>
</gene>
<dbReference type="PANTHER" id="PTHR46007:SF11">
    <property type="entry name" value="MEDIATOR OF RNA POLYMERASE II TRANSCRIPTION SUBUNIT 12"/>
    <property type="match status" value="1"/>
</dbReference>
<evidence type="ECO:0000313" key="11">
    <source>
        <dbReference type="Proteomes" id="UP000593567"/>
    </source>
</evidence>
<evidence type="ECO:0000259" key="9">
    <source>
        <dbReference type="SMART" id="SM01281"/>
    </source>
</evidence>
<keyword evidence="6" id="KW-0804">Transcription</keyword>
<evidence type="ECO:0000256" key="8">
    <source>
        <dbReference type="SAM" id="MobiDB-lite"/>
    </source>
</evidence>
<evidence type="ECO:0000256" key="1">
    <source>
        <dbReference type="ARBA" id="ARBA00004123"/>
    </source>
</evidence>
<dbReference type="EMBL" id="VXIV02000399">
    <property type="protein sequence ID" value="KAF6038549.1"/>
    <property type="molecule type" value="Genomic_DNA"/>
</dbReference>
<dbReference type="Pfam" id="PF09497">
    <property type="entry name" value="Med12"/>
    <property type="match status" value="1"/>
</dbReference>
<comment type="subcellular location">
    <subcellularLocation>
        <location evidence="1">Nucleus</location>
    </subcellularLocation>
</comment>
<name>A0A7J7KIX8_BUGNE</name>
<evidence type="ECO:0000313" key="10">
    <source>
        <dbReference type="EMBL" id="KAF6038549.1"/>
    </source>
</evidence>
<feature type="region of interest" description="Disordered" evidence="8">
    <location>
        <begin position="1356"/>
        <end position="1377"/>
    </location>
</feature>